<organism evidence="3 4">
    <name type="scientific">Pararhizobium mangrovi</name>
    <dbReference type="NCBI Taxonomy" id="2590452"/>
    <lineage>
        <taxon>Bacteria</taxon>
        <taxon>Pseudomonadati</taxon>
        <taxon>Pseudomonadota</taxon>
        <taxon>Alphaproteobacteria</taxon>
        <taxon>Hyphomicrobiales</taxon>
        <taxon>Rhizobiaceae</taxon>
        <taxon>Rhizobium/Agrobacterium group</taxon>
        <taxon>Pararhizobium</taxon>
    </lineage>
</organism>
<feature type="chain" id="PRO_5021253190" evidence="2">
    <location>
        <begin position="20"/>
        <end position="173"/>
    </location>
</feature>
<evidence type="ECO:0000313" key="3">
    <source>
        <dbReference type="EMBL" id="TPW28182.1"/>
    </source>
</evidence>
<dbReference type="EMBL" id="VHLH01000016">
    <property type="protein sequence ID" value="TPW28182.1"/>
    <property type="molecule type" value="Genomic_DNA"/>
</dbReference>
<feature type="compositionally biased region" description="Gly residues" evidence="1">
    <location>
        <begin position="43"/>
        <end position="64"/>
    </location>
</feature>
<dbReference type="RefSeq" id="WP_141166907.1">
    <property type="nucleotide sequence ID" value="NZ_VHLH01000016.1"/>
</dbReference>
<feature type="compositionally biased region" description="Basic and acidic residues" evidence="1">
    <location>
        <begin position="102"/>
        <end position="124"/>
    </location>
</feature>
<name>A0A506U1F3_9HYPH</name>
<evidence type="ECO:0000256" key="1">
    <source>
        <dbReference type="SAM" id="MobiDB-lite"/>
    </source>
</evidence>
<evidence type="ECO:0000256" key="2">
    <source>
        <dbReference type="SAM" id="SignalP"/>
    </source>
</evidence>
<comment type="caution">
    <text evidence="3">The sequence shown here is derived from an EMBL/GenBank/DDBJ whole genome shotgun (WGS) entry which is preliminary data.</text>
</comment>
<feature type="signal peptide" evidence="2">
    <location>
        <begin position="1"/>
        <end position="19"/>
    </location>
</feature>
<dbReference type="Proteomes" id="UP000320314">
    <property type="component" value="Unassembled WGS sequence"/>
</dbReference>
<keyword evidence="2" id="KW-0732">Signal</keyword>
<sequence length="173" mass="17670">MKRSVVLSILLCATFVPFATRIAAGMAADRHFAQSFGTGNGNGNGNVGNGNGNGNAGNGNGNGNTGDDNGNGNAGSDNGNDDTGSGFGNGFSTDGNENGLPFRKDRLGAPLKDPLRATDDDRLPRMQAGTDRSTESTADAFAMSARTGKIRVHERVAMSGAFQGRTEGPCSLV</sequence>
<reference evidence="3 4" key="1">
    <citation type="submission" date="2019-06" db="EMBL/GenBank/DDBJ databases">
        <authorList>
            <person name="Li M."/>
        </authorList>
    </citation>
    <scope>NUCLEOTIDE SEQUENCE [LARGE SCALE GENOMIC DNA]</scope>
    <source>
        <strain evidence="3 4">BGMRC6574</strain>
    </source>
</reference>
<feature type="compositionally biased region" description="Low complexity" evidence="1">
    <location>
        <begin position="65"/>
        <end position="96"/>
    </location>
</feature>
<protein>
    <submittedName>
        <fullName evidence="3">Uncharacterized protein</fullName>
    </submittedName>
</protein>
<feature type="region of interest" description="Disordered" evidence="1">
    <location>
        <begin position="43"/>
        <end position="138"/>
    </location>
</feature>
<proteinExistence type="predicted"/>
<evidence type="ECO:0000313" key="4">
    <source>
        <dbReference type="Proteomes" id="UP000320314"/>
    </source>
</evidence>
<gene>
    <name evidence="3" type="ORF">FJU11_09995</name>
</gene>
<accession>A0A506U1F3</accession>
<keyword evidence="4" id="KW-1185">Reference proteome</keyword>
<dbReference type="AlphaFoldDB" id="A0A506U1F3"/>